<dbReference type="EMBL" id="CAJOBA010036156">
    <property type="protein sequence ID" value="CAF4017976.1"/>
    <property type="molecule type" value="Genomic_DNA"/>
</dbReference>
<dbReference type="Proteomes" id="UP000682733">
    <property type="component" value="Unassembled WGS sequence"/>
</dbReference>
<dbReference type="EMBL" id="CAJNOK010014620">
    <property type="protein sequence ID" value="CAF1208802.1"/>
    <property type="molecule type" value="Genomic_DNA"/>
</dbReference>
<evidence type="ECO:0000313" key="1">
    <source>
        <dbReference type="EMBL" id="CAF1208802.1"/>
    </source>
</evidence>
<name>A0A815QBN9_9BILA</name>
<dbReference type="EMBL" id="CAJNOQ010020006">
    <property type="protein sequence ID" value="CAF1461074.1"/>
    <property type="molecule type" value="Genomic_DNA"/>
</dbReference>
<accession>A0A815QBN9</accession>
<protein>
    <submittedName>
        <fullName evidence="2">Uncharacterized protein</fullName>
    </submittedName>
</protein>
<dbReference type="OrthoDB" id="9984152at2759"/>
<reference evidence="2" key="1">
    <citation type="submission" date="2021-02" db="EMBL/GenBank/DDBJ databases">
        <authorList>
            <person name="Nowell W R."/>
        </authorList>
    </citation>
    <scope>NUCLEOTIDE SEQUENCE</scope>
</reference>
<proteinExistence type="predicted"/>
<evidence type="ECO:0000313" key="5">
    <source>
        <dbReference type="Proteomes" id="UP000663829"/>
    </source>
</evidence>
<gene>
    <name evidence="2" type="ORF">GPM918_LOCUS35083</name>
    <name evidence="1" type="ORF">OVA965_LOCUS24345</name>
    <name evidence="4" type="ORF">SRO942_LOCUS35795</name>
    <name evidence="3" type="ORF">TMI583_LOCUS25068</name>
</gene>
<sequence>MRTKSFELNGETSCDVKTVEMTSQLTSRGVQTDPCIKNSSRSRLLKKIRLYTDSCIHHRDQLFTQYNISNSYYEQYYGKMAEIQRYKQLKLEYRDLLNVRNEILNRFEWVIIEMKNIIDNLRSQQITISDAEALMNRPLIQEVIESSLIINENKSSQNRVVSIASSKQEWQMYNENLRQMKDNLEFIGTLVQQGISKV</sequence>
<organism evidence="2 5">
    <name type="scientific">Didymodactylos carnosus</name>
    <dbReference type="NCBI Taxonomy" id="1234261"/>
    <lineage>
        <taxon>Eukaryota</taxon>
        <taxon>Metazoa</taxon>
        <taxon>Spiralia</taxon>
        <taxon>Gnathifera</taxon>
        <taxon>Rotifera</taxon>
        <taxon>Eurotatoria</taxon>
        <taxon>Bdelloidea</taxon>
        <taxon>Philodinida</taxon>
        <taxon>Philodinidae</taxon>
        <taxon>Didymodactylos</taxon>
    </lineage>
</organism>
<dbReference type="Proteomes" id="UP000677228">
    <property type="component" value="Unassembled WGS sequence"/>
</dbReference>
<evidence type="ECO:0000313" key="3">
    <source>
        <dbReference type="EMBL" id="CAF4017976.1"/>
    </source>
</evidence>
<evidence type="ECO:0000313" key="4">
    <source>
        <dbReference type="EMBL" id="CAF4331327.1"/>
    </source>
</evidence>
<dbReference type="EMBL" id="CAJOBC010085463">
    <property type="protein sequence ID" value="CAF4331327.1"/>
    <property type="molecule type" value="Genomic_DNA"/>
</dbReference>
<dbReference type="Proteomes" id="UP000663829">
    <property type="component" value="Unassembled WGS sequence"/>
</dbReference>
<dbReference type="AlphaFoldDB" id="A0A815QBN9"/>
<comment type="caution">
    <text evidence="2">The sequence shown here is derived from an EMBL/GenBank/DDBJ whole genome shotgun (WGS) entry which is preliminary data.</text>
</comment>
<evidence type="ECO:0000313" key="2">
    <source>
        <dbReference type="EMBL" id="CAF1461074.1"/>
    </source>
</evidence>
<keyword evidence="5" id="KW-1185">Reference proteome</keyword>
<dbReference type="Proteomes" id="UP000681722">
    <property type="component" value="Unassembled WGS sequence"/>
</dbReference>